<dbReference type="Gene3D" id="2.30.110.10">
    <property type="entry name" value="Electron Transport, Fmn-binding Protein, Chain A"/>
    <property type="match status" value="1"/>
</dbReference>
<evidence type="ECO:0000259" key="1">
    <source>
        <dbReference type="Pfam" id="PF01243"/>
    </source>
</evidence>
<dbReference type="PANTHER" id="PTHR39336">
    <property type="entry name" value="PYRIDOXAMINE PHOSPHATE OXIDASE FAMILY PROTEIN (AFU_ORTHOLOGUE AFUA_6G11440)"/>
    <property type="match status" value="1"/>
</dbReference>
<feature type="domain" description="Pyridoxamine 5'-phosphate oxidase N-terminal" evidence="1">
    <location>
        <begin position="10"/>
        <end position="133"/>
    </location>
</feature>
<reference evidence="2 3" key="1">
    <citation type="submission" date="2019-01" db="EMBL/GenBank/DDBJ databases">
        <authorList>
            <person name="Brito A."/>
        </authorList>
    </citation>
    <scope>NUCLEOTIDE SEQUENCE [LARGE SCALE GENOMIC DNA]</scope>
    <source>
        <strain evidence="2">1</strain>
    </source>
</reference>
<accession>A0A563VIJ9</accession>
<sequence>MGQVFTEIDRSIQSWISKQKMFFVGTAPLAADGHINCSPKGADSFRIIDSHTVAYQDLTGSGIETIAHLQENGRIVIMFCAFEGAPQIIRLYGKGSPIFQDSADYGQLAELFRPHPGERAIIKIDVHRVATSCGYSVPLYDYVDQRDVLDKWTETKTPEELVAYRQKKNQLSIDGLPGLSYR</sequence>
<evidence type="ECO:0000313" key="3">
    <source>
        <dbReference type="Proteomes" id="UP000320055"/>
    </source>
</evidence>
<dbReference type="PANTHER" id="PTHR39336:SF1">
    <property type="entry name" value="PYRIDOXAMINE PHOSPHATE OXIDASE FAMILY PROTEIN (AFU_ORTHOLOGUE AFUA_6G11440)"/>
    <property type="match status" value="1"/>
</dbReference>
<keyword evidence="3" id="KW-1185">Reference proteome</keyword>
<dbReference type="RefSeq" id="WP_144862903.1">
    <property type="nucleotide sequence ID" value="NZ_LR213766.1"/>
</dbReference>
<name>A0A563VIJ9_9CYAN</name>
<dbReference type="Proteomes" id="UP000320055">
    <property type="component" value="Unassembled WGS sequence"/>
</dbReference>
<evidence type="ECO:0000313" key="2">
    <source>
        <dbReference type="EMBL" id="VEP11240.1"/>
    </source>
</evidence>
<protein>
    <recommendedName>
        <fullName evidence="1">Pyridoxamine 5'-phosphate oxidase N-terminal domain-containing protein</fullName>
    </recommendedName>
</protein>
<dbReference type="InterPro" id="IPR011576">
    <property type="entry name" value="Pyridox_Oxase_N"/>
</dbReference>
<dbReference type="OrthoDB" id="115989at2"/>
<dbReference type="EMBL" id="CAACVJ010000001">
    <property type="protein sequence ID" value="VEP11240.1"/>
    <property type="molecule type" value="Genomic_DNA"/>
</dbReference>
<dbReference type="Pfam" id="PF01243">
    <property type="entry name" value="PNPOx_N"/>
    <property type="match status" value="1"/>
</dbReference>
<gene>
    <name evidence="2" type="ORF">H1P_10025</name>
</gene>
<dbReference type="AlphaFoldDB" id="A0A563VIJ9"/>
<dbReference type="InterPro" id="IPR012349">
    <property type="entry name" value="Split_barrel_FMN-bd"/>
</dbReference>
<organism evidence="2 3">
    <name type="scientific">Hyella patelloides LEGE 07179</name>
    <dbReference type="NCBI Taxonomy" id="945734"/>
    <lineage>
        <taxon>Bacteria</taxon>
        <taxon>Bacillati</taxon>
        <taxon>Cyanobacteriota</taxon>
        <taxon>Cyanophyceae</taxon>
        <taxon>Pleurocapsales</taxon>
        <taxon>Hyellaceae</taxon>
        <taxon>Hyella</taxon>
    </lineage>
</organism>
<dbReference type="SUPFAM" id="SSF50475">
    <property type="entry name" value="FMN-binding split barrel"/>
    <property type="match status" value="1"/>
</dbReference>
<proteinExistence type="predicted"/>